<feature type="binding site" evidence="10">
    <location>
        <begin position="183"/>
        <end position="185"/>
    </location>
    <ligand>
        <name>FAD</name>
        <dbReference type="ChEBI" id="CHEBI:57692"/>
    </ligand>
</feature>
<evidence type="ECO:0000313" key="13">
    <source>
        <dbReference type="Proteomes" id="UP000000323"/>
    </source>
</evidence>
<dbReference type="PIRSF" id="PIRSF000196">
    <property type="entry name" value="Pro_dehydrog"/>
    <property type="match status" value="1"/>
</dbReference>
<keyword evidence="7" id="KW-0642">Proline metabolism</keyword>
<evidence type="ECO:0000256" key="4">
    <source>
        <dbReference type="ARBA" id="ARBA00022741"/>
    </source>
</evidence>
<keyword evidence="5 10" id="KW-0274">FAD</keyword>
<dbReference type="OrthoDB" id="9773461at2"/>
<dbReference type="GO" id="GO:0004657">
    <property type="term" value="F:proline dehydrogenase activity"/>
    <property type="evidence" value="ECO:0007669"/>
    <property type="project" value="UniProtKB-EC"/>
</dbReference>
<dbReference type="Pfam" id="PF01619">
    <property type="entry name" value="Pro_dh"/>
    <property type="match status" value="1"/>
</dbReference>
<organism evidence="12 13">
    <name type="scientific">Thermobaculum terrenum (strain ATCC BAA-798 / CCMEE 7001 / YNP1)</name>
    <dbReference type="NCBI Taxonomy" id="525904"/>
    <lineage>
        <taxon>Bacteria</taxon>
        <taxon>Bacillati</taxon>
        <taxon>Chloroflexota</taxon>
        <taxon>Chloroflexia</taxon>
        <taxon>Candidatus Thermobaculales</taxon>
        <taxon>Candidatus Thermobaculaceae</taxon>
        <taxon>Thermobaculum</taxon>
    </lineage>
</organism>
<dbReference type="GO" id="GO:0000166">
    <property type="term" value="F:nucleotide binding"/>
    <property type="evidence" value="ECO:0007669"/>
    <property type="project" value="UniProtKB-KW"/>
</dbReference>
<dbReference type="SUPFAM" id="SSF51730">
    <property type="entry name" value="FAD-linked oxidoreductase"/>
    <property type="match status" value="1"/>
</dbReference>
<keyword evidence="3" id="KW-0285">Flavoprotein</keyword>
<evidence type="ECO:0000256" key="10">
    <source>
        <dbReference type="PIRSR" id="PIRSR000196-2"/>
    </source>
</evidence>
<accession>D1CF11</accession>
<protein>
    <recommendedName>
        <fullName evidence="2">proline dehydrogenase</fullName>
        <ecNumber evidence="2">1.5.5.2</ecNumber>
    </recommendedName>
</protein>
<dbReference type="EMBL" id="CP001825">
    <property type="protein sequence ID" value="ACZ41517.1"/>
    <property type="molecule type" value="Genomic_DNA"/>
</dbReference>
<dbReference type="HOGENOM" id="CLU_061158_0_0_0"/>
<comment type="pathway">
    <text evidence="1">Amino-acid degradation; L-proline degradation into L-glutamate; L-glutamate from L-proline: step 1/2.</text>
</comment>
<dbReference type="Proteomes" id="UP000000323">
    <property type="component" value="Chromosome 1"/>
</dbReference>
<dbReference type="InterPro" id="IPR002872">
    <property type="entry name" value="Proline_DH_dom"/>
</dbReference>
<evidence type="ECO:0000256" key="7">
    <source>
        <dbReference type="ARBA" id="ARBA00023062"/>
    </source>
</evidence>
<evidence type="ECO:0000256" key="8">
    <source>
        <dbReference type="ARBA" id="ARBA00048779"/>
    </source>
</evidence>
<dbReference type="KEGG" id="ttr:Tter_0599"/>
<keyword evidence="4 10" id="KW-0547">Nucleotide-binding</keyword>
<evidence type="ECO:0000256" key="1">
    <source>
        <dbReference type="ARBA" id="ARBA00004739"/>
    </source>
</evidence>
<evidence type="ECO:0000256" key="5">
    <source>
        <dbReference type="ARBA" id="ARBA00022827"/>
    </source>
</evidence>
<comment type="cofactor">
    <cofactor evidence="10">
        <name>FAD</name>
        <dbReference type="ChEBI" id="CHEBI:57692"/>
    </cofactor>
    <text evidence="10">Binds 1 FAD per subunit.</text>
</comment>
<evidence type="ECO:0000313" key="12">
    <source>
        <dbReference type="EMBL" id="ACZ41517.1"/>
    </source>
</evidence>
<feature type="binding site" evidence="10">
    <location>
        <begin position="222"/>
        <end position="223"/>
    </location>
    <ligand>
        <name>FAD</name>
        <dbReference type="ChEBI" id="CHEBI:57692"/>
    </ligand>
</feature>
<dbReference type="InterPro" id="IPR008219">
    <property type="entry name" value="PRODH_bac_arc"/>
</dbReference>
<dbReference type="InterPro" id="IPR029041">
    <property type="entry name" value="FAD-linked_oxidoreductase-like"/>
</dbReference>
<feature type="binding site" evidence="10">
    <location>
        <position position="131"/>
    </location>
    <ligand>
        <name>FAD</name>
        <dbReference type="ChEBI" id="CHEBI:57692"/>
    </ligand>
</feature>
<dbReference type="InterPro" id="IPR015659">
    <property type="entry name" value="Proline_oxidase"/>
</dbReference>
<proteinExistence type="predicted"/>
<keyword evidence="13" id="KW-1185">Reference proteome</keyword>
<name>D1CF11_THET1</name>
<dbReference type="eggNOG" id="COG0506">
    <property type="taxonomic scope" value="Bacteria"/>
</dbReference>
<dbReference type="STRING" id="525904.Tter_0599"/>
<feature type="binding site" evidence="9">
    <location>
        <position position="96"/>
    </location>
    <ligand>
        <name>substrate</name>
    </ligand>
</feature>
<dbReference type="UniPathway" id="UPA00261">
    <property type="reaction ID" value="UER00373"/>
</dbReference>
<evidence type="ECO:0000256" key="2">
    <source>
        <dbReference type="ARBA" id="ARBA00012695"/>
    </source>
</evidence>
<comment type="catalytic activity">
    <reaction evidence="8">
        <text>L-proline + a quinone = (S)-1-pyrroline-5-carboxylate + a quinol + H(+)</text>
        <dbReference type="Rhea" id="RHEA:23784"/>
        <dbReference type="ChEBI" id="CHEBI:15378"/>
        <dbReference type="ChEBI" id="CHEBI:17388"/>
        <dbReference type="ChEBI" id="CHEBI:24646"/>
        <dbReference type="ChEBI" id="CHEBI:60039"/>
        <dbReference type="ChEBI" id="CHEBI:132124"/>
        <dbReference type="EC" id="1.5.5.2"/>
    </reaction>
</comment>
<dbReference type="EC" id="1.5.5.2" evidence="2"/>
<sequence>MLRKLLLYLSNQAWLRHFISRYPAFRNIAWRFVAGETIESAFGVVQSLRKQGIESALDYLGENVTDLSSARESTDFYLSLLDRMYSSGIGNYVSLKLTQLGLDIDEEICKRHLEEIVSKAEGYDIFVRIDMESSAYTQKTLDIFKDLYHRHKNLGVVIQSYLRRSYDDVQELVRMGARIRLCKGAYLEPPEVAYQDKKDVDRNYIILMEYLLTNGNYPAIATHDERIINHAKNFVQKNSIPVDNFEFQMLYGVRRDLQRTLAAEGYRVRCYVPFGKEWYPYFMRRLAERPANVEFIVRSIIREAIS</sequence>
<dbReference type="Gene3D" id="3.20.20.220">
    <property type="match status" value="1"/>
</dbReference>
<gene>
    <name evidence="12" type="ordered locus">Tter_0599</name>
</gene>
<dbReference type="AlphaFoldDB" id="D1CF11"/>
<reference evidence="13" key="1">
    <citation type="journal article" date="2010" name="Stand. Genomic Sci.">
        <title>Complete genome sequence of 'Thermobaculum terrenum' type strain (YNP1).</title>
        <authorList>
            <person name="Kiss H."/>
            <person name="Cleland D."/>
            <person name="Lapidus A."/>
            <person name="Lucas S."/>
            <person name="Glavina Del Rio T."/>
            <person name="Nolan M."/>
            <person name="Tice H."/>
            <person name="Han C."/>
            <person name="Goodwin L."/>
            <person name="Pitluck S."/>
            <person name="Liolios K."/>
            <person name="Ivanova N."/>
            <person name="Mavromatis K."/>
            <person name="Ovchinnikova G."/>
            <person name="Pati A."/>
            <person name="Chen A."/>
            <person name="Palaniappan K."/>
            <person name="Land M."/>
            <person name="Hauser L."/>
            <person name="Chang Y."/>
            <person name="Jeffries C."/>
            <person name="Lu M."/>
            <person name="Brettin T."/>
            <person name="Detter J."/>
            <person name="Goker M."/>
            <person name="Tindall B."/>
            <person name="Beck B."/>
            <person name="McDermott T."/>
            <person name="Woyke T."/>
            <person name="Bristow J."/>
            <person name="Eisen J."/>
            <person name="Markowitz V."/>
            <person name="Hugenholtz P."/>
            <person name="Kyrpides N."/>
            <person name="Klenk H."/>
            <person name="Cheng J."/>
        </authorList>
    </citation>
    <scope>NUCLEOTIDE SEQUENCE [LARGE SCALE GENOMIC DNA]</scope>
    <source>
        <strain evidence="13">ATCC BAA-798 / YNP1</strain>
    </source>
</reference>
<feature type="binding site" evidence="9">
    <location>
        <position position="285"/>
    </location>
    <ligand>
        <name>substrate</name>
    </ligand>
</feature>
<feature type="domain" description="Proline dehydrogenase" evidence="11">
    <location>
        <begin position="45"/>
        <end position="296"/>
    </location>
</feature>
<evidence type="ECO:0000256" key="9">
    <source>
        <dbReference type="PIRSR" id="PIRSR000196-1"/>
    </source>
</evidence>
<keyword evidence="6" id="KW-0560">Oxidoreductase</keyword>
<dbReference type="PANTHER" id="PTHR13914:SF0">
    <property type="entry name" value="PROLINE DEHYDROGENASE 1, MITOCHONDRIAL"/>
    <property type="match status" value="1"/>
</dbReference>
<evidence type="ECO:0000256" key="6">
    <source>
        <dbReference type="ARBA" id="ARBA00023002"/>
    </source>
</evidence>
<evidence type="ECO:0000259" key="11">
    <source>
        <dbReference type="Pfam" id="PF01619"/>
    </source>
</evidence>
<feature type="binding site" evidence="10">
    <location>
        <position position="159"/>
    </location>
    <ligand>
        <name>FAD</name>
        <dbReference type="ChEBI" id="CHEBI:57692"/>
    </ligand>
</feature>
<dbReference type="GO" id="GO:0010133">
    <property type="term" value="P:L-proline catabolic process to L-glutamate"/>
    <property type="evidence" value="ECO:0007669"/>
    <property type="project" value="UniProtKB-UniPathway"/>
</dbReference>
<dbReference type="RefSeq" id="WP_012874552.1">
    <property type="nucleotide sequence ID" value="NC_013525.1"/>
</dbReference>
<feature type="binding site" evidence="10">
    <location>
        <position position="197"/>
    </location>
    <ligand>
        <name>FAD</name>
        <dbReference type="ChEBI" id="CHEBI:57692"/>
    </ligand>
</feature>
<feature type="binding site" evidence="9">
    <location>
        <position position="284"/>
    </location>
    <ligand>
        <name>substrate</name>
    </ligand>
</feature>
<evidence type="ECO:0000256" key="3">
    <source>
        <dbReference type="ARBA" id="ARBA00022630"/>
    </source>
</evidence>
<dbReference type="PANTHER" id="PTHR13914">
    <property type="entry name" value="PROLINE OXIDASE"/>
    <property type="match status" value="1"/>
</dbReference>